<name>A0A1S8K8T0_ENTFC</name>
<reference evidence="1 2" key="1">
    <citation type="submission" date="2017-02" db="EMBL/GenBank/DDBJ databases">
        <title>Clonality and virulence of isolates of VRE in Hematopoietic Stem Cell Transplanted (HSCT) patients.</title>
        <authorList>
            <person name="Marchi A.P."/>
            <person name="Martins R.C."/>
            <person name="Marie S.K."/>
            <person name="Levin A.S."/>
            <person name="Costa S.F."/>
        </authorList>
    </citation>
    <scope>NUCLEOTIDE SEQUENCE [LARGE SCALE GENOMIC DNA]</scope>
    <source>
        <strain evidence="1 2">LIM1759</strain>
    </source>
</reference>
<accession>A0A1S8K8T0</accession>
<protein>
    <submittedName>
        <fullName evidence="1">Uncharacterized protein</fullName>
    </submittedName>
</protein>
<proteinExistence type="predicted"/>
<dbReference type="AlphaFoldDB" id="A0A1S8K8T0"/>
<dbReference type="EMBL" id="MVGJ01000655">
    <property type="protein sequence ID" value="OOL76145.1"/>
    <property type="molecule type" value="Genomic_DNA"/>
</dbReference>
<gene>
    <name evidence="1" type="ORF">B1P95_18615</name>
</gene>
<dbReference type="Proteomes" id="UP000191171">
    <property type="component" value="Unassembled WGS sequence"/>
</dbReference>
<sequence length="59" mass="7105">LSKVSHNLDLLTKDLESSKSDRLMIHEELKKHDERLDTHAEKLVEHTQQIKTLFRERRK</sequence>
<evidence type="ECO:0000313" key="2">
    <source>
        <dbReference type="Proteomes" id="UP000191171"/>
    </source>
</evidence>
<feature type="non-terminal residue" evidence="1">
    <location>
        <position position="1"/>
    </location>
</feature>
<organism evidence="1 2">
    <name type="scientific">Enterococcus faecium</name>
    <name type="common">Streptococcus faecium</name>
    <dbReference type="NCBI Taxonomy" id="1352"/>
    <lineage>
        <taxon>Bacteria</taxon>
        <taxon>Bacillati</taxon>
        <taxon>Bacillota</taxon>
        <taxon>Bacilli</taxon>
        <taxon>Lactobacillales</taxon>
        <taxon>Enterococcaceae</taxon>
        <taxon>Enterococcus</taxon>
    </lineage>
</organism>
<comment type="caution">
    <text evidence="1">The sequence shown here is derived from an EMBL/GenBank/DDBJ whole genome shotgun (WGS) entry which is preliminary data.</text>
</comment>
<evidence type="ECO:0000313" key="1">
    <source>
        <dbReference type="EMBL" id="OOL76145.1"/>
    </source>
</evidence>